<comment type="caution">
    <text evidence="2">The sequence shown here is derived from an EMBL/GenBank/DDBJ whole genome shotgun (WGS) entry which is preliminary data.</text>
</comment>
<sequence>MALNISSSHPWGAHGLQFNHIGLSVANISAQSQFYRNIMGFEKVVRNFTIHAPELFQVVQLQNAQAVIIELVQNADSTRDQLPKDQMDGSKAQGYFHWALIVGDLEGFFAYITQPSTGCRAVSPPAPDGFRDSGRYAYVADPEGNLIELLSTPTV</sequence>
<dbReference type="Pfam" id="PF00903">
    <property type="entry name" value="Glyoxalase"/>
    <property type="match status" value="1"/>
</dbReference>
<proteinExistence type="predicted"/>
<evidence type="ECO:0000259" key="1">
    <source>
        <dbReference type="PROSITE" id="PS51819"/>
    </source>
</evidence>
<dbReference type="Proteomes" id="UP000544331">
    <property type="component" value="Unassembled WGS sequence"/>
</dbReference>
<keyword evidence="3" id="KW-1185">Reference proteome</keyword>
<organism evidence="2 3">
    <name type="scientific">Fusarium mundagurra</name>
    <dbReference type="NCBI Taxonomy" id="1567541"/>
    <lineage>
        <taxon>Eukaryota</taxon>
        <taxon>Fungi</taxon>
        <taxon>Dikarya</taxon>
        <taxon>Ascomycota</taxon>
        <taxon>Pezizomycotina</taxon>
        <taxon>Sordariomycetes</taxon>
        <taxon>Hypocreomycetidae</taxon>
        <taxon>Hypocreales</taxon>
        <taxon>Nectriaceae</taxon>
        <taxon>Fusarium</taxon>
        <taxon>Fusarium fujikuroi species complex</taxon>
    </lineage>
</organism>
<dbReference type="OrthoDB" id="16820at2759"/>
<dbReference type="InterPro" id="IPR037523">
    <property type="entry name" value="VOC_core"/>
</dbReference>
<dbReference type="AlphaFoldDB" id="A0A8H5XTD1"/>
<dbReference type="InterPro" id="IPR051332">
    <property type="entry name" value="Fosfomycin_Res_Enzymes"/>
</dbReference>
<dbReference type="EMBL" id="JAAOAN010000853">
    <property type="protein sequence ID" value="KAF5699047.1"/>
    <property type="molecule type" value="Genomic_DNA"/>
</dbReference>
<dbReference type="SUPFAM" id="SSF54593">
    <property type="entry name" value="Glyoxalase/Bleomycin resistance protein/Dihydroxybiphenyl dioxygenase"/>
    <property type="match status" value="1"/>
</dbReference>
<dbReference type="PANTHER" id="PTHR36113:SF3">
    <property type="entry name" value="SLL5075 PROTEIN"/>
    <property type="match status" value="1"/>
</dbReference>
<dbReference type="Gene3D" id="3.10.180.10">
    <property type="entry name" value="2,3-Dihydroxybiphenyl 1,2-Dioxygenase, domain 1"/>
    <property type="match status" value="1"/>
</dbReference>
<dbReference type="InterPro" id="IPR029068">
    <property type="entry name" value="Glyas_Bleomycin-R_OHBP_Dase"/>
</dbReference>
<dbReference type="InterPro" id="IPR004360">
    <property type="entry name" value="Glyas_Fos-R_dOase_dom"/>
</dbReference>
<gene>
    <name evidence="2" type="ORF">FMUND_14926</name>
</gene>
<dbReference type="PANTHER" id="PTHR36113">
    <property type="entry name" value="LYASE, PUTATIVE-RELATED-RELATED"/>
    <property type="match status" value="1"/>
</dbReference>
<evidence type="ECO:0000313" key="2">
    <source>
        <dbReference type="EMBL" id="KAF5699047.1"/>
    </source>
</evidence>
<accession>A0A8H5XTD1</accession>
<name>A0A8H5XTD1_9HYPO</name>
<feature type="domain" description="VOC" evidence="1">
    <location>
        <begin position="17"/>
        <end position="152"/>
    </location>
</feature>
<dbReference type="PROSITE" id="PS51819">
    <property type="entry name" value="VOC"/>
    <property type="match status" value="1"/>
</dbReference>
<protein>
    <submittedName>
        <fullName evidence="2">Glyoxalase-like domain-containing protein</fullName>
    </submittedName>
</protein>
<evidence type="ECO:0000313" key="3">
    <source>
        <dbReference type="Proteomes" id="UP000544331"/>
    </source>
</evidence>
<reference evidence="2 3" key="1">
    <citation type="submission" date="2020-05" db="EMBL/GenBank/DDBJ databases">
        <title>Identification and distribution of gene clusters putatively required for synthesis of sphingolipid metabolism inhibitors in phylogenetically diverse species of the filamentous fungus Fusarium.</title>
        <authorList>
            <person name="Kim H.-S."/>
            <person name="Busman M."/>
            <person name="Brown D.W."/>
            <person name="Divon H."/>
            <person name="Uhlig S."/>
            <person name="Proctor R.H."/>
        </authorList>
    </citation>
    <scope>NUCLEOTIDE SEQUENCE [LARGE SCALE GENOMIC DNA]</scope>
    <source>
        <strain evidence="2 3">NRRL 66235</strain>
    </source>
</reference>